<dbReference type="Pfam" id="PF03732">
    <property type="entry name" value="Retrotrans_gag"/>
    <property type="match status" value="1"/>
</dbReference>
<keyword evidence="3" id="KW-1185">Reference proteome</keyword>
<gene>
    <name evidence="2" type="ORF">P3T76_008353</name>
</gene>
<accession>A0AAD9GKC3</accession>
<reference evidence="2" key="1">
    <citation type="submission" date="2023-08" db="EMBL/GenBank/DDBJ databases">
        <title>Reference Genome Resource for the Citrus Pathogen Phytophthora citrophthora.</title>
        <authorList>
            <person name="Moller H."/>
            <person name="Coetzee B."/>
            <person name="Rose L.J."/>
            <person name="Van Niekerk J.M."/>
        </authorList>
    </citation>
    <scope>NUCLEOTIDE SEQUENCE</scope>
    <source>
        <strain evidence="2">STE-U-9442</strain>
    </source>
</reference>
<evidence type="ECO:0000313" key="3">
    <source>
        <dbReference type="Proteomes" id="UP001259832"/>
    </source>
</evidence>
<feature type="domain" description="Retrotransposon gag" evidence="1">
    <location>
        <begin position="27"/>
        <end position="111"/>
    </location>
</feature>
<dbReference type="AlphaFoldDB" id="A0AAD9GKC3"/>
<protein>
    <recommendedName>
        <fullName evidence="1">Retrotransposon gag domain-containing protein</fullName>
    </recommendedName>
</protein>
<organism evidence="2 3">
    <name type="scientific">Phytophthora citrophthora</name>
    <dbReference type="NCBI Taxonomy" id="4793"/>
    <lineage>
        <taxon>Eukaryota</taxon>
        <taxon>Sar</taxon>
        <taxon>Stramenopiles</taxon>
        <taxon>Oomycota</taxon>
        <taxon>Peronosporomycetes</taxon>
        <taxon>Peronosporales</taxon>
        <taxon>Peronosporaceae</taxon>
        <taxon>Phytophthora</taxon>
    </lineage>
</organism>
<evidence type="ECO:0000313" key="2">
    <source>
        <dbReference type="EMBL" id="KAK1940030.1"/>
    </source>
</evidence>
<sequence>MVKWYAAQGLYFRRDQVDVRVGELMMNHTKGKAKSWLLQEYHGDQRWSSIVRRMKQRFVTKSRQEDLVAQCFDCVQGNRSLDTYNGEFRRLARTAGVSEYIKVLRYKQGLSSMQLVHLLKAKTFSTLGELMEA</sequence>
<dbReference type="InterPro" id="IPR005162">
    <property type="entry name" value="Retrotrans_gag_dom"/>
</dbReference>
<comment type="caution">
    <text evidence="2">The sequence shown here is derived from an EMBL/GenBank/DDBJ whole genome shotgun (WGS) entry which is preliminary data.</text>
</comment>
<evidence type="ECO:0000259" key="1">
    <source>
        <dbReference type="Pfam" id="PF03732"/>
    </source>
</evidence>
<dbReference type="Proteomes" id="UP001259832">
    <property type="component" value="Unassembled WGS sequence"/>
</dbReference>
<name>A0AAD9GKC3_9STRA</name>
<proteinExistence type="predicted"/>
<dbReference type="EMBL" id="JASMQC010000015">
    <property type="protein sequence ID" value="KAK1940030.1"/>
    <property type="molecule type" value="Genomic_DNA"/>
</dbReference>